<accession>A0A3Q3CBM7</accession>
<proteinExistence type="predicted"/>
<dbReference type="AlphaFoldDB" id="A0A3Q3CBM7"/>
<dbReference type="Pfam" id="PF07654">
    <property type="entry name" value="C1-set"/>
    <property type="match status" value="1"/>
</dbReference>
<feature type="domain" description="Ig-like" evidence="3">
    <location>
        <begin position="21"/>
        <end position="116"/>
    </location>
</feature>
<dbReference type="InterPro" id="IPR013106">
    <property type="entry name" value="Ig_V-set"/>
</dbReference>
<evidence type="ECO:0000259" key="3">
    <source>
        <dbReference type="PROSITE" id="PS50835"/>
    </source>
</evidence>
<reference evidence="4" key="1">
    <citation type="submission" date="2025-08" db="UniProtKB">
        <authorList>
            <consortium name="Ensembl"/>
        </authorList>
    </citation>
    <scope>IDENTIFICATION</scope>
</reference>
<feature type="domain" description="Ig-like" evidence="3">
    <location>
        <begin position="144"/>
        <end position="236"/>
    </location>
</feature>
<feature type="chain" id="PRO_5018658120" description="Ig-like domain-containing protein" evidence="2">
    <location>
        <begin position="22"/>
        <end position="247"/>
    </location>
</feature>
<dbReference type="Proteomes" id="UP000264840">
    <property type="component" value="Unplaced"/>
</dbReference>
<dbReference type="FunFam" id="2.60.40.10:FF:001230">
    <property type="entry name" value="Immunoglobulin kappa variable 8-16"/>
    <property type="match status" value="1"/>
</dbReference>
<dbReference type="SUPFAM" id="SSF48726">
    <property type="entry name" value="Immunoglobulin"/>
    <property type="match status" value="2"/>
</dbReference>
<dbReference type="FunFam" id="2.60.40.10:FF:001918">
    <property type="entry name" value="Immunoglobulin light 1 constant 3"/>
    <property type="match status" value="1"/>
</dbReference>
<dbReference type="SMART" id="SM00409">
    <property type="entry name" value="IG"/>
    <property type="match status" value="2"/>
</dbReference>
<dbReference type="Gene3D" id="2.60.40.10">
    <property type="entry name" value="Immunoglobulins"/>
    <property type="match status" value="2"/>
</dbReference>
<dbReference type="Ensembl" id="ENSHBUT00000027731.1">
    <property type="protein sequence ID" value="ENSHBUP00000018627.1"/>
    <property type="gene ID" value="ENSHBUG00000020727.1"/>
</dbReference>
<dbReference type="InterPro" id="IPR036179">
    <property type="entry name" value="Ig-like_dom_sf"/>
</dbReference>
<dbReference type="Pfam" id="PF07686">
    <property type="entry name" value="V-set"/>
    <property type="match status" value="1"/>
</dbReference>
<dbReference type="InterPro" id="IPR050150">
    <property type="entry name" value="IgV_Light_Chain"/>
</dbReference>
<keyword evidence="5" id="KW-1185">Reference proteome</keyword>
<name>A0A3Q3CBM7_HAPBU</name>
<evidence type="ECO:0000256" key="2">
    <source>
        <dbReference type="SAM" id="SignalP"/>
    </source>
</evidence>
<dbReference type="InterPro" id="IPR007110">
    <property type="entry name" value="Ig-like_dom"/>
</dbReference>
<keyword evidence="2" id="KW-0732">Signal</keyword>
<dbReference type="InterPro" id="IPR013783">
    <property type="entry name" value="Ig-like_fold"/>
</dbReference>
<dbReference type="OMA" id="WNSHELF"/>
<dbReference type="SMART" id="SM00407">
    <property type="entry name" value="IGc1"/>
    <property type="match status" value="1"/>
</dbReference>
<dbReference type="STRING" id="8153.ENSHBUP00000018627"/>
<dbReference type="InterPro" id="IPR003597">
    <property type="entry name" value="Ig_C1-set"/>
</dbReference>
<evidence type="ECO:0000313" key="5">
    <source>
        <dbReference type="Proteomes" id="UP000264840"/>
    </source>
</evidence>
<feature type="region of interest" description="Disordered" evidence="1">
    <location>
        <begin position="226"/>
        <end position="247"/>
    </location>
</feature>
<reference evidence="4" key="2">
    <citation type="submission" date="2025-09" db="UniProtKB">
        <authorList>
            <consortium name="Ensembl"/>
        </authorList>
    </citation>
    <scope>IDENTIFICATION</scope>
</reference>
<protein>
    <recommendedName>
        <fullName evidence="3">Ig-like domain-containing protein</fullName>
    </recommendedName>
</protein>
<evidence type="ECO:0000256" key="1">
    <source>
        <dbReference type="SAM" id="MobiDB-lite"/>
    </source>
</evidence>
<dbReference type="GeneTree" id="ENSGT01030000234589"/>
<feature type="compositionally biased region" description="Polar residues" evidence="1">
    <location>
        <begin position="226"/>
        <end position="238"/>
    </location>
</feature>
<evidence type="ECO:0000313" key="4">
    <source>
        <dbReference type="Ensembl" id="ENSHBUP00000018627.1"/>
    </source>
</evidence>
<dbReference type="SMART" id="SM00406">
    <property type="entry name" value="IGv"/>
    <property type="match status" value="1"/>
</dbReference>
<dbReference type="PROSITE" id="PS50835">
    <property type="entry name" value="IG_LIKE"/>
    <property type="match status" value="2"/>
</dbReference>
<sequence>MMMSLTLLLATLGLLVQGSSGQIIVTQSPGAQSVVAGQSVSITCRTSTSVYSNYYKKNLLSWYLQKPGRAPKLLIYQATSRQSGVSDRFSGSGSGTVYTLSIRGVQAEDSGVYYCQSVVWWNNQDVHTFSGGTRLDVDLGQVAPTLTVLPPSREELQQGKATLMCLANKGFPSDWSLSWKVDGSSSSSWEEGRSPGVLQEDGLYSWSSTLRLPADQWEKVGSVTCEATQGSHTPLSQTLRRDQCSQS</sequence>
<dbReference type="PANTHER" id="PTHR23267">
    <property type="entry name" value="IMMUNOGLOBULIN LIGHT CHAIN"/>
    <property type="match status" value="1"/>
</dbReference>
<dbReference type="InterPro" id="IPR003599">
    <property type="entry name" value="Ig_sub"/>
</dbReference>
<feature type="signal peptide" evidence="2">
    <location>
        <begin position="1"/>
        <end position="21"/>
    </location>
</feature>
<organism evidence="4 5">
    <name type="scientific">Haplochromis burtoni</name>
    <name type="common">Burton's mouthbrooder</name>
    <name type="synonym">Chromis burtoni</name>
    <dbReference type="NCBI Taxonomy" id="8153"/>
    <lineage>
        <taxon>Eukaryota</taxon>
        <taxon>Metazoa</taxon>
        <taxon>Chordata</taxon>
        <taxon>Craniata</taxon>
        <taxon>Vertebrata</taxon>
        <taxon>Euteleostomi</taxon>
        <taxon>Actinopterygii</taxon>
        <taxon>Neopterygii</taxon>
        <taxon>Teleostei</taxon>
        <taxon>Neoteleostei</taxon>
        <taxon>Acanthomorphata</taxon>
        <taxon>Ovalentaria</taxon>
        <taxon>Cichlomorphae</taxon>
        <taxon>Cichliformes</taxon>
        <taxon>Cichlidae</taxon>
        <taxon>African cichlids</taxon>
        <taxon>Pseudocrenilabrinae</taxon>
        <taxon>Haplochromini</taxon>
        <taxon>Haplochromis</taxon>
    </lineage>
</organism>